<dbReference type="AlphaFoldDB" id="A0A9X2HRE8"/>
<evidence type="ECO:0000313" key="6">
    <source>
        <dbReference type="EMBL" id="MCP3732138.1"/>
    </source>
</evidence>
<feature type="transmembrane region" description="Helical" evidence="4">
    <location>
        <begin position="297"/>
        <end position="319"/>
    </location>
</feature>
<keyword evidence="2 4" id="KW-1133">Transmembrane helix</keyword>
<evidence type="ECO:0000313" key="7">
    <source>
        <dbReference type="Proteomes" id="UP001139451"/>
    </source>
</evidence>
<feature type="transmembrane region" description="Helical" evidence="4">
    <location>
        <begin position="180"/>
        <end position="201"/>
    </location>
</feature>
<dbReference type="CDD" id="cd17355">
    <property type="entry name" value="MFS_YcxA_like"/>
    <property type="match status" value="1"/>
</dbReference>
<dbReference type="GO" id="GO:0022857">
    <property type="term" value="F:transmembrane transporter activity"/>
    <property type="evidence" value="ECO:0007669"/>
    <property type="project" value="InterPro"/>
</dbReference>
<sequence>MNTISGPTPSPDSNPASEWRHHGTLPFAAAFGCSISVLQMYAMGPFIEPLQQEFGWSRTEITTGAALSGLVGAAMSVPVGMLVDRVGVRKVGLAGVVLSPLAFGLLSTASGTMTNWLLLWSVIALAALLSQPTVWTKAVASRFERSRGLALAVTLSGTSVGATVYPLLGSWLIESYGWRTAFWGLAAIWVAIVLAVVLPWFRSAPHARSEEATDSLMVVEGFSVAEGLRSLSFYKLVGASGLFMFGLMGLMVHFVPILSERGVDRMSAASTASLVGIFSIVGRLATGLLLDRFPGRVVGSCIFTMPIIASLLLLSGGAGGTVNNVVAAIFLGLTVGAEVDVIAFLCARYMGLKSFGVLFGAMVGALSLGAALGPLIAGAFYDQFGSYALFLIVTMAISAATGIAIATLGEPRFGRSAPQPPAR</sequence>
<gene>
    <name evidence="6" type="ORF">M9978_17080</name>
</gene>
<dbReference type="EMBL" id="JAMLDX010000015">
    <property type="protein sequence ID" value="MCP3732138.1"/>
    <property type="molecule type" value="Genomic_DNA"/>
</dbReference>
<keyword evidence="1 4" id="KW-0812">Transmembrane</keyword>
<feature type="transmembrane region" description="Helical" evidence="4">
    <location>
        <begin position="325"/>
        <end position="345"/>
    </location>
</feature>
<organism evidence="6 7">
    <name type="scientific">Sphingomonas tagetis</name>
    <dbReference type="NCBI Taxonomy" id="2949092"/>
    <lineage>
        <taxon>Bacteria</taxon>
        <taxon>Pseudomonadati</taxon>
        <taxon>Pseudomonadota</taxon>
        <taxon>Alphaproteobacteria</taxon>
        <taxon>Sphingomonadales</taxon>
        <taxon>Sphingomonadaceae</taxon>
        <taxon>Sphingomonas</taxon>
    </lineage>
</organism>
<evidence type="ECO:0000259" key="5">
    <source>
        <dbReference type="PROSITE" id="PS50850"/>
    </source>
</evidence>
<dbReference type="Proteomes" id="UP001139451">
    <property type="component" value="Unassembled WGS sequence"/>
</dbReference>
<evidence type="ECO:0000256" key="2">
    <source>
        <dbReference type="ARBA" id="ARBA00022989"/>
    </source>
</evidence>
<feature type="transmembrane region" description="Helical" evidence="4">
    <location>
        <begin position="25"/>
        <end position="44"/>
    </location>
</feature>
<dbReference type="PANTHER" id="PTHR11360">
    <property type="entry name" value="MONOCARBOXYLATE TRANSPORTER"/>
    <property type="match status" value="1"/>
</dbReference>
<feature type="transmembrane region" description="Helical" evidence="4">
    <location>
        <begin position="357"/>
        <end position="381"/>
    </location>
</feature>
<dbReference type="InterPro" id="IPR050327">
    <property type="entry name" value="Proton-linked_MCT"/>
</dbReference>
<dbReference type="PANTHER" id="PTHR11360:SF290">
    <property type="entry name" value="MONOCARBOXYLATE MFS PERMEASE"/>
    <property type="match status" value="1"/>
</dbReference>
<keyword evidence="3 4" id="KW-0472">Membrane</keyword>
<reference evidence="6" key="1">
    <citation type="submission" date="2022-05" db="EMBL/GenBank/DDBJ databases">
        <title>Sphingomonas sp. strain MG17 Genome sequencing and assembly.</title>
        <authorList>
            <person name="Kim I."/>
        </authorList>
    </citation>
    <scope>NUCLEOTIDE SEQUENCE</scope>
    <source>
        <strain evidence="6">MG17</strain>
    </source>
</reference>
<accession>A0A9X2HRE8</accession>
<feature type="transmembrane region" description="Helical" evidence="4">
    <location>
        <begin position="148"/>
        <end position="168"/>
    </location>
</feature>
<feature type="transmembrane region" description="Helical" evidence="4">
    <location>
        <begin position="236"/>
        <end position="256"/>
    </location>
</feature>
<dbReference type="SUPFAM" id="SSF103473">
    <property type="entry name" value="MFS general substrate transporter"/>
    <property type="match status" value="1"/>
</dbReference>
<dbReference type="InterPro" id="IPR020846">
    <property type="entry name" value="MFS_dom"/>
</dbReference>
<dbReference type="Gene3D" id="1.20.1250.20">
    <property type="entry name" value="MFS general substrate transporter like domains"/>
    <property type="match status" value="1"/>
</dbReference>
<dbReference type="InterPro" id="IPR036259">
    <property type="entry name" value="MFS_trans_sf"/>
</dbReference>
<feature type="transmembrane region" description="Helical" evidence="4">
    <location>
        <begin position="91"/>
        <end position="110"/>
    </location>
</feature>
<evidence type="ECO:0000256" key="3">
    <source>
        <dbReference type="ARBA" id="ARBA00023136"/>
    </source>
</evidence>
<feature type="transmembrane region" description="Helical" evidence="4">
    <location>
        <begin position="268"/>
        <end position="290"/>
    </location>
</feature>
<feature type="domain" description="Major facilitator superfamily (MFS) profile" evidence="5">
    <location>
        <begin position="25"/>
        <end position="412"/>
    </location>
</feature>
<feature type="transmembrane region" description="Helical" evidence="4">
    <location>
        <begin position="387"/>
        <end position="408"/>
    </location>
</feature>
<evidence type="ECO:0000256" key="4">
    <source>
        <dbReference type="SAM" id="Phobius"/>
    </source>
</evidence>
<protein>
    <submittedName>
        <fullName evidence="6">MFS transporter</fullName>
    </submittedName>
</protein>
<proteinExistence type="predicted"/>
<keyword evidence="7" id="KW-1185">Reference proteome</keyword>
<dbReference type="InterPro" id="IPR011701">
    <property type="entry name" value="MFS"/>
</dbReference>
<dbReference type="Pfam" id="PF07690">
    <property type="entry name" value="MFS_1"/>
    <property type="match status" value="1"/>
</dbReference>
<dbReference type="RefSeq" id="WP_254295308.1">
    <property type="nucleotide sequence ID" value="NZ_JAMLDX010000015.1"/>
</dbReference>
<name>A0A9X2HRE8_9SPHN</name>
<feature type="transmembrane region" description="Helical" evidence="4">
    <location>
        <begin position="64"/>
        <end position="84"/>
    </location>
</feature>
<feature type="transmembrane region" description="Helical" evidence="4">
    <location>
        <begin position="116"/>
        <end position="136"/>
    </location>
</feature>
<evidence type="ECO:0000256" key="1">
    <source>
        <dbReference type="ARBA" id="ARBA00022692"/>
    </source>
</evidence>
<dbReference type="PROSITE" id="PS50850">
    <property type="entry name" value="MFS"/>
    <property type="match status" value="1"/>
</dbReference>
<comment type="caution">
    <text evidence="6">The sequence shown here is derived from an EMBL/GenBank/DDBJ whole genome shotgun (WGS) entry which is preliminary data.</text>
</comment>